<keyword evidence="2" id="KW-1185">Reference proteome</keyword>
<organism evidence="1 2">
    <name type="scientific">Mycobacterium phage MyraDee</name>
    <dbReference type="NCBI Taxonomy" id="2024303"/>
    <lineage>
        <taxon>Viruses</taxon>
        <taxon>Duplodnaviria</taxon>
        <taxon>Heunggongvirae</taxon>
        <taxon>Uroviricota</taxon>
        <taxon>Caudoviricetes</taxon>
        <taxon>Myradeevirus</taxon>
        <taxon>Myradeevirus MyraDee</taxon>
    </lineage>
</organism>
<dbReference type="EMBL" id="MF141539">
    <property type="protein sequence ID" value="ASR77168.1"/>
    <property type="molecule type" value="Genomic_DNA"/>
</dbReference>
<gene>
    <name evidence="1" type="ORF">SEA_MYRADEE_61</name>
</gene>
<evidence type="ECO:0000313" key="1">
    <source>
        <dbReference type="EMBL" id="ASR77168.1"/>
    </source>
</evidence>
<protein>
    <submittedName>
        <fullName evidence="1">Uncharacterized protein</fullName>
    </submittedName>
</protein>
<reference evidence="2" key="1">
    <citation type="submission" date="2017-05" db="EMBL/GenBank/DDBJ databases">
        <authorList>
            <person name="Song R."/>
            <person name="Chenine A.L."/>
            <person name="Ruprecht R.M."/>
        </authorList>
    </citation>
    <scope>NUCLEOTIDE SEQUENCE [LARGE SCALE GENOMIC DNA]</scope>
</reference>
<sequence>MSPYDPRDVEFVAAVLAAADEGIDCWELLTPDEREPYLTQSNAVLRAIEIAGFLK</sequence>
<dbReference type="Proteomes" id="UP000225918">
    <property type="component" value="Segment"/>
</dbReference>
<proteinExistence type="predicted"/>
<name>A0A222YXZ9_9CAUD</name>
<accession>A0A222YXZ9</accession>
<evidence type="ECO:0000313" key="2">
    <source>
        <dbReference type="Proteomes" id="UP000225918"/>
    </source>
</evidence>